<sequence length="323" mass="35011">MTITAIDTRISVSPTDFFELPTVLRIRDSLEIGLTDRSYLPKSNDLRSDWVASVATPAFKALAQTGASVPRFCTIGTGAGLDALAAIEILKSDTVAFTDLHQDVVDRARHNILDNLRPDVRVELISGAGDILAPLAGEADNFDVIYENLPNIPLSEAGDIRDGQTSSTFITKRSEAIPKFAEQYLITLHYLALEQARPMLRSGGRVLSSIGGRVPLRQILNLAEHTGYHGNILTYTWKRQSEPEEVIGGYAAWEVRGHGPFHFYPASILAETFEGMSVHAAGAQALAIEAALSSHEITATEALIQLRAGQDIGHTVGILESVK</sequence>
<dbReference type="RefSeq" id="WP_108917991.1">
    <property type="nucleotide sequence ID" value="NZ_CP189554.1"/>
</dbReference>
<reference evidence="1 2" key="1">
    <citation type="journal article" date="2018" name="Appl. Microbiol. Biotechnol.">
        <title>Co-cultivation of the strictly anaerobic methanogen Methanosarcina barkeri with aerobic methanotrophs in an oxygen-limited membrane bioreactor.</title>
        <authorList>
            <person name="In 't Zandt M.H."/>
            <person name="van den Bosch T.J.M."/>
            <person name="Rijkers R."/>
            <person name="van Kessel M.A.H.J."/>
            <person name="Jetten M.S.M."/>
            <person name="Welte C.U."/>
        </authorList>
    </citation>
    <scope>NUCLEOTIDE SEQUENCE [LARGE SCALE GENOMIC DNA]</scope>
    <source>
        <strain evidence="1 2">DSM 17706</strain>
    </source>
</reference>
<name>A0A2U1SNF8_METSR</name>
<evidence type="ECO:0000313" key="2">
    <source>
        <dbReference type="Proteomes" id="UP000245137"/>
    </source>
</evidence>
<dbReference type="AlphaFoldDB" id="A0A2U1SNF8"/>
<dbReference type="CDD" id="cd02440">
    <property type="entry name" value="AdoMet_MTases"/>
    <property type="match status" value="1"/>
</dbReference>
<gene>
    <name evidence="1" type="ORF">C5689_14540</name>
</gene>
<accession>A0A2U1SNF8</accession>
<organism evidence="1 2">
    <name type="scientific">Methylosinus sporium</name>
    <dbReference type="NCBI Taxonomy" id="428"/>
    <lineage>
        <taxon>Bacteria</taxon>
        <taxon>Pseudomonadati</taxon>
        <taxon>Pseudomonadota</taxon>
        <taxon>Alphaproteobacteria</taxon>
        <taxon>Hyphomicrobiales</taxon>
        <taxon>Methylocystaceae</taxon>
        <taxon>Methylosinus</taxon>
    </lineage>
</organism>
<evidence type="ECO:0008006" key="3">
    <source>
        <dbReference type="Google" id="ProtNLM"/>
    </source>
</evidence>
<dbReference type="Proteomes" id="UP000245137">
    <property type="component" value="Unassembled WGS sequence"/>
</dbReference>
<dbReference type="SUPFAM" id="SSF53335">
    <property type="entry name" value="S-adenosyl-L-methionine-dependent methyltransferases"/>
    <property type="match status" value="1"/>
</dbReference>
<comment type="caution">
    <text evidence="1">The sequence shown here is derived from an EMBL/GenBank/DDBJ whole genome shotgun (WGS) entry which is preliminary data.</text>
</comment>
<evidence type="ECO:0000313" key="1">
    <source>
        <dbReference type="EMBL" id="PWB93140.1"/>
    </source>
</evidence>
<dbReference type="OrthoDB" id="7107978at2"/>
<keyword evidence="2" id="KW-1185">Reference proteome</keyword>
<protein>
    <recommendedName>
        <fullName evidence="3">Class I SAM-dependent methyltransferase</fullName>
    </recommendedName>
</protein>
<proteinExistence type="predicted"/>
<dbReference type="EMBL" id="PUIV01000027">
    <property type="protein sequence ID" value="PWB93140.1"/>
    <property type="molecule type" value="Genomic_DNA"/>
</dbReference>
<dbReference type="Gene3D" id="3.40.50.150">
    <property type="entry name" value="Vaccinia Virus protein VP39"/>
    <property type="match status" value="1"/>
</dbReference>
<dbReference type="InterPro" id="IPR029063">
    <property type="entry name" value="SAM-dependent_MTases_sf"/>
</dbReference>